<name>A0A2Z6QIC6_9GLOM</name>
<feature type="domain" description="Protein kinase" evidence="1">
    <location>
        <begin position="548"/>
        <end position="830"/>
    </location>
</feature>
<dbReference type="PANTHER" id="PTHR23257:SF963">
    <property type="entry name" value="AT08303P"/>
    <property type="match status" value="1"/>
</dbReference>
<evidence type="ECO:0000313" key="3">
    <source>
        <dbReference type="Proteomes" id="UP000247702"/>
    </source>
</evidence>
<dbReference type="EMBL" id="BEXD01000748">
    <property type="protein sequence ID" value="GBB89887.1"/>
    <property type="molecule type" value="Genomic_DNA"/>
</dbReference>
<evidence type="ECO:0000259" key="1">
    <source>
        <dbReference type="PROSITE" id="PS50011"/>
    </source>
</evidence>
<gene>
    <name evidence="2" type="ORF">RclHR1_16710003</name>
</gene>
<keyword evidence="3" id="KW-1185">Reference proteome</keyword>
<dbReference type="InterPro" id="IPR050167">
    <property type="entry name" value="Ser_Thr_protein_kinase"/>
</dbReference>
<dbReference type="InterPro" id="IPR000719">
    <property type="entry name" value="Prot_kinase_dom"/>
</dbReference>
<organism evidence="2 3">
    <name type="scientific">Rhizophagus clarus</name>
    <dbReference type="NCBI Taxonomy" id="94130"/>
    <lineage>
        <taxon>Eukaryota</taxon>
        <taxon>Fungi</taxon>
        <taxon>Fungi incertae sedis</taxon>
        <taxon>Mucoromycota</taxon>
        <taxon>Glomeromycotina</taxon>
        <taxon>Glomeromycetes</taxon>
        <taxon>Glomerales</taxon>
        <taxon>Glomeraceae</taxon>
        <taxon>Rhizophagus</taxon>
    </lineage>
</organism>
<reference evidence="2 3" key="1">
    <citation type="submission" date="2017-11" db="EMBL/GenBank/DDBJ databases">
        <title>The genome of Rhizophagus clarus HR1 reveals common genetic basis of auxotrophy among arbuscular mycorrhizal fungi.</title>
        <authorList>
            <person name="Kobayashi Y."/>
        </authorList>
    </citation>
    <scope>NUCLEOTIDE SEQUENCE [LARGE SCALE GENOMIC DNA]</scope>
    <source>
        <strain evidence="2 3">HR1</strain>
    </source>
</reference>
<dbReference type="SUPFAM" id="SSF56112">
    <property type="entry name" value="Protein kinase-like (PK-like)"/>
    <property type="match status" value="1"/>
</dbReference>
<protein>
    <recommendedName>
        <fullName evidence="1">Protein kinase domain-containing protein</fullName>
    </recommendedName>
</protein>
<dbReference type="InterPro" id="IPR001245">
    <property type="entry name" value="Ser-Thr/Tyr_kinase_cat_dom"/>
</dbReference>
<comment type="caution">
    <text evidence="2">The sequence shown here is derived from an EMBL/GenBank/DDBJ whole genome shotgun (WGS) entry which is preliminary data.</text>
</comment>
<dbReference type="Pfam" id="PF07714">
    <property type="entry name" value="PK_Tyr_Ser-Thr"/>
    <property type="match status" value="1"/>
</dbReference>
<dbReference type="Gene3D" id="1.10.510.10">
    <property type="entry name" value="Transferase(Phosphotransferase) domain 1"/>
    <property type="match status" value="1"/>
</dbReference>
<dbReference type="Proteomes" id="UP000247702">
    <property type="component" value="Unassembled WGS sequence"/>
</dbReference>
<evidence type="ECO:0000313" key="2">
    <source>
        <dbReference type="EMBL" id="GBB89887.1"/>
    </source>
</evidence>
<proteinExistence type="predicted"/>
<dbReference type="GO" id="GO:0007165">
    <property type="term" value="P:signal transduction"/>
    <property type="evidence" value="ECO:0007669"/>
    <property type="project" value="TreeGrafter"/>
</dbReference>
<dbReference type="PANTHER" id="PTHR23257">
    <property type="entry name" value="SERINE-THREONINE PROTEIN KINASE"/>
    <property type="match status" value="1"/>
</dbReference>
<sequence length="905" mass="105272">MSYLKCESCDGIYTNIIYKWCRPCKINNLKKNFTNWTSGNEKIDDFIQGMQLNIERFNDIIVEWIPYAQLNDIEKIGESDFATAIWKDSSLGYIYKEGGQEGKFDKEVTLKFVNNSRNNFEFLNEVKIYSIKIYEYKTPKIYGISQNPDTKDYIIVIQDDCNCEKCYEMYTNIFRKWCNPCQMNDLKKNFTSWTSGNEKIDNFIQEMQLKIGKWNDTIIEWIPHNQLDNIKKIDKGDFATASWKDGLLEYNYKKRKLERNPNIKIALKYLNNSQSNMSEFLNEAKAYSIIRRNENNVAKIYGISKNPNSNDYVMVFQDGCCCENCGEIYTDISHKWCKPCQLNRLNESFANWTSENEKVDSFIQEMQLKIERYDDITIKWIPYNQFINIKETDKDGLAIAIWKDDSLEYSYKEDKSVGSPTSPTNKEVGLKCLNNSQNNISEFLNEVKTYSIKDDEFNIPKIYGISQKPDTNDYVIVIQDGYYCKNCGEIYTDISHKWCKPCQISNLRNNFTNWTSENENIDDFIQEMQLKIGQYSDIIVEWVPYNQFSRIKEIGKGGFAIVYSALWKDGPLQYDEKNQEYNRRFNKKVALKCLHSSQNITDSFLNEIKAYSIDKSYGGILNIYGISRNPVTKDHIIVLEYANSGSLNNSHNNIIKNYYWNEKLYVLSGIVRGLRKLHENEMIHCDLHTGNILVSLGFHSYSKSGNSGSDIYVSDMGLCCREADNMDETKIYGVMPFVAPEVLKGKPYTQAADIYSLGMIMYFIATGRQPFANCAHDHVLVLKICNGIRPKISKQEAPKFYIDLMERCWDSNPNNRPNIIEIKNLISLSFQDKEITKQIDEAEEYRKTYLLSSIEKNQSIHSQAYYTSRLLNPFTRELSNCANVSNSNSVEVTDFTNENSFQKSD</sequence>
<dbReference type="InterPro" id="IPR011009">
    <property type="entry name" value="Kinase-like_dom_sf"/>
</dbReference>
<dbReference type="GO" id="GO:0004672">
    <property type="term" value="F:protein kinase activity"/>
    <property type="evidence" value="ECO:0007669"/>
    <property type="project" value="InterPro"/>
</dbReference>
<dbReference type="GO" id="GO:0005524">
    <property type="term" value="F:ATP binding"/>
    <property type="evidence" value="ECO:0007669"/>
    <property type="project" value="InterPro"/>
</dbReference>
<dbReference type="AlphaFoldDB" id="A0A2Z6QIC6"/>
<dbReference type="GO" id="GO:0005737">
    <property type="term" value="C:cytoplasm"/>
    <property type="evidence" value="ECO:0007669"/>
    <property type="project" value="TreeGrafter"/>
</dbReference>
<accession>A0A2Z6QIC6</accession>
<dbReference type="PROSITE" id="PS50011">
    <property type="entry name" value="PROTEIN_KINASE_DOM"/>
    <property type="match status" value="1"/>
</dbReference>